<dbReference type="Pfam" id="PF04430">
    <property type="entry name" value="DUF498"/>
    <property type="match status" value="1"/>
</dbReference>
<dbReference type="RefSeq" id="WP_047194779.1">
    <property type="nucleotide sequence ID" value="NZ_CP011371.1"/>
</dbReference>
<dbReference type="SUPFAM" id="SSF64076">
    <property type="entry name" value="MTH938-like"/>
    <property type="match status" value="1"/>
</dbReference>
<dbReference type="OrthoDB" id="9800373at2"/>
<dbReference type="InterPro" id="IPR036748">
    <property type="entry name" value="MTH938-like_sf"/>
</dbReference>
<evidence type="ECO:0000313" key="2">
    <source>
        <dbReference type="Proteomes" id="UP000035352"/>
    </source>
</evidence>
<dbReference type="InterPro" id="IPR007523">
    <property type="entry name" value="NDUFAF3/AAMDC"/>
</dbReference>
<accession>A0A0G3BHY5</accession>
<sequence length="126" mass="13596">MKLQPDRIDSANVIGAHAADGVTINGQLHTSSVIVPWTGEVLPWPCSALEDLRAEHFEQVARLKPEVVLFGSGTRLRFVRPEALRPLVEAGIGMETMDTPAACRTYNVLVSEGRSVVAALLIQPPA</sequence>
<proteinExistence type="predicted"/>
<dbReference type="PANTHER" id="PTHR21192">
    <property type="entry name" value="NUCLEAR PROTEIN E3-3"/>
    <property type="match status" value="1"/>
</dbReference>
<dbReference type="PANTHER" id="PTHR21192:SF2">
    <property type="entry name" value="NADH DEHYDROGENASE [UBIQUINONE] 1 ALPHA SUBCOMPLEX ASSEMBLY FACTOR 3"/>
    <property type="match status" value="1"/>
</dbReference>
<dbReference type="EMBL" id="CP011371">
    <property type="protein sequence ID" value="AKJ29049.1"/>
    <property type="molecule type" value="Genomic_DNA"/>
</dbReference>
<dbReference type="PATRIC" id="fig|413882.6.peg.2468"/>
<reference evidence="1 2" key="1">
    <citation type="submission" date="2015-05" db="EMBL/GenBank/DDBJ databases">
        <authorList>
            <person name="Tang B."/>
            <person name="Yu Y."/>
        </authorList>
    </citation>
    <scope>NUCLEOTIDE SEQUENCE [LARGE SCALE GENOMIC DNA]</scope>
    <source>
        <strain evidence="1 2">DSM 7029</strain>
    </source>
</reference>
<protein>
    <submittedName>
        <fullName evidence="1">Membrane protein</fullName>
    </submittedName>
</protein>
<dbReference type="KEGG" id="pbh:AAW51_2358"/>
<keyword evidence="2" id="KW-1185">Reference proteome</keyword>
<organism evidence="1 2">
    <name type="scientific">Caldimonas brevitalea</name>
    <dbReference type="NCBI Taxonomy" id="413882"/>
    <lineage>
        <taxon>Bacteria</taxon>
        <taxon>Pseudomonadati</taxon>
        <taxon>Pseudomonadota</taxon>
        <taxon>Betaproteobacteria</taxon>
        <taxon>Burkholderiales</taxon>
        <taxon>Sphaerotilaceae</taxon>
        <taxon>Caldimonas</taxon>
    </lineage>
</organism>
<dbReference type="Proteomes" id="UP000035352">
    <property type="component" value="Chromosome"/>
</dbReference>
<gene>
    <name evidence="1" type="ORF">AAW51_2358</name>
</gene>
<dbReference type="Gene3D" id="3.40.1230.10">
    <property type="entry name" value="MTH938-like"/>
    <property type="match status" value="1"/>
</dbReference>
<dbReference type="AlphaFoldDB" id="A0A0G3BHY5"/>
<dbReference type="STRING" id="413882.AAW51_2358"/>
<evidence type="ECO:0000313" key="1">
    <source>
        <dbReference type="EMBL" id="AKJ29049.1"/>
    </source>
</evidence>
<name>A0A0G3BHY5_9BURK</name>
<dbReference type="CDD" id="cd05560">
    <property type="entry name" value="Xcc1710_like"/>
    <property type="match status" value="1"/>
</dbReference>